<dbReference type="RefSeq" id="WP_213498471.1">
    <property type="nucleotide sequence ID" value="NZ_CP074694.1"/>
</dbReference>
<dbReference type="SUPFAM" id="SSF52738">
    <property type="entry name" value="Methylesterase CheB, C-terminal domain"/>
    <property type="match status" value="1"/>
</dbReference>
<evidence type="ECO:0000259" key="6">
    <source>
        <dbReference type="PROSITE" id="PS50110"/>
    </source>
</evidence>
<accession>A0A8E6BAT5</accession>
<evidence type="ECO:0000313" key="8">
    <source>
        <dbReference type="EMBL" id="QVL33560.1"/>
    </source>
</evidence>
<dbReference type="InterPro" id="IPR008248">
    <property type="entry name" value="CheB-like"/>
</dbReference>
<dbReference type="CDD" id="cd17541">
    <property type="entry name" value="REC_CheB-like"/>
    <property type="match status" value="1"/>
</dbReference>
<dbReference type="GO" id="GO:0050568">
    <property type="term" value="F:protein-glutamine glutaminase activity"/>
    <property type="evidence" value="ECO:0007669"/>
    <property type="project" value="UniProtKB-UniRule"/>
</dbReference>
<dbReference type="GO" id="GO:0008984">
    <property type="term" value="F:protein-glutamate methylesterase activity"/>
    <property type="evidence" value="ECO:0007669"/>
    <property type="project" value="UniProtKB-UniRule"/>
</dbReference>
<dbReference type="PANTHER" id="PTHR42872">
    <property type="entry name" value="PROTEIN-GLUTAMATE METHYLESTERASE/PROTEIN-GLUTAMINE GLUTAMINASE"/>
    <property type="match status" value="1"/>
</dbReference>
<keyword evidence="9" id="KW-1185">Reference proteome</keyword>
<feature type="active site" evidence="3 4">
    <location>
        <position position="174"/>
    </location>
</feature>
<comment type="function">
    <text evidence="3">Involved in chemotaxis. Part of a chemotaxis signal transduction system that modulates chemotaxis in response to various stimuli. Catalyzes the demethylation of specific methylglutamate residues introduced into the chemoreceptors (methyl-accepting chemotaxis proteins or MCP) by CheR. Also mediates the irreversible deamidation of specific glutamine residues to glutamic acid.</text>
</comment>
<dbReference type="Gene3D" id="3.40.50.180">
    <property type="entry name" value="Methylesterase CheB, C-terminal domain"/>
    <property type="match status" value="1"/>
</dbReference>
<evidence type="ECO:0000256" key="3">
    <source>
        <dbReference type="HAMAP-Rule" id="MF_00099"/>
    </source>
</evidence>
<dbReference type="SMART" id="SM00448">
    <property type="entry name" value="REC"/>
    <property type="match status" value="1"/>
</dbReference>
<comment type="domain">
    <text evidence="3">Contains a C-terminal catalytic domain, and an N-terminal region which modulates catalytic activity.</text>
</comment>
<dbReference type="PANTHER" id="PTHR42872:SF3">
    <property type="entry name" value="PROTEIN-GLUTAMATE METHYLESTERASE_PROTEIN-GLUTAMINE GLUTAMINASE 1"/>
    <property type="match status" value="1"/>
</dbReference>
<dbReference type="Gene3D" id="3.40.50.2300">
    <property type="match status" value="1"/>
</dbReference>
<proteinExistence type="inferred from homology"/>
<dbReference type="Pfam" id="PF01339">
    <property type="entry name" value="CheB_methylest"/>
    <property type="match status" value="1"/>
</dbReference>
<dbReference type="EMBL" id="CP074694">
    <property type="protein sequence ID" value="QVL33560.1"/>
    <property type="molecule type" value="Genomic_DNA"/>
</dbReference>
<evidence type="ECO:0000259" key="7">
    <source>
        <dbReference type="PROSITE" id="PS50122"/>
    </source>
</evidence>
<dbReference type="PROSITE" id="PS50110">
    <property type="entry name" value="RESPONSE_REGULATORY"/>
    <property type="match status" value="1"/>
</dbReference>
<comment type="PTM">
    <text evidence="3">Phosphorylated by CheA. Phosphorylation of the N-terminal regulatory domain activates the methylesterase activity.</text>
</comment>
<feature type="domain" description="CheB-type methylesterase" evidence="7">
    <location>
        <begin position="162"/>
        <end position="355"/>
    </location>
</feature>
<dbReference type="InterPro" id="IPR000673">
    <property type="entry name" value="Sig_transdc_resp-reg_Me-estase"/>
</dbReference>
<dbReference type="PROSITE" id="PS50122">
    <property type="entry name" value="CHEB"/>
    <property type="match status" value="1"/>
</dbReference>
<reference evidence="8" key="1">
    <citation type="submission" date="2021-05" db="EMBL/GenBank/DDBJ databases">
        <title>Complete genome sequence of the cellulolytic planctomycete Telmatocola sphagniphila SP2T and characterization of the first cellulase from planctomycetes.</title>
        <authorList>
            <person name="Rakitin A.L."/>
            <person name="Beletsky A.V."/>
            <person name="Naumoff D.G."/>
            <person name="Kulichevskaya I.S."/>
            <person name="Mardanov A.V."/>
            <person name="Ravin N.V."/>
            <person name="Dedysh S.N."/>
        </authorList>
    </citation>
    <scope>NUCLEOTIDE SEQUENCE</scope>
    <source>
        <strain evidence="8">SP2T</strain>
    </source>
</reference>
<evidence type="ECO:0000256" key="1">
    <source>
        <dbReference type="ARBA" id="ARBA00022801"/>
    </source>
</evidence>
<dbReference type="EC" id="3.1.1.61" evidence="3"/>
<dbReference type="EC" id="3.5.1.44" evidence="3"/>
<sequence>MRKIRVLVVDDTVVIRRVVSEVLNEDPEIEVVGVAANGIIALAKMSHLTPDLVILDVEMPELDGLQTLAQLRPAYPSTPVIMFSALTEAGASATLEALALGATDYFPKPSSVNGLEESRNVIRNRLIPAIKSLARLEPIASRPTPTVVSTVSSEANSNKTEPLPEVQILAIGVSTGGPNALLELFQSFPSDFPVPIVIVQHMPPMFTKMLAERLTTNSRIRVSEAQHGHPLVTGHALIAPGDYHLTLRKMGLKVFAELNQNPPENSCRPAVDPLFRSVASIYGSGALALVLTGMGQDGLRGCEQIRETGGQILVQDEASSVVWGMPGAVAKAGLAHKVLPLSLCGTEIVQRVKARRGGR</sequence>
<dbReference type="AlphaFoldDB" id="A0A8E6BAT5"/>
<comment type="subcellular location">
    <subcellularLocation>
        <location evidence="3">Cytoplasm</location>
    </subcellularLocation>
</comment>
<comment type="similarity">
    <text evidence="3">Belongs to the CheB family.</text>
</comment>
<evidence type="ECO:0000256" key="2">
    <source>
        <dbReference type="ARBA" id="ARBA00048267"/>
    </source>
</evidence>
<dbReference type="GO" id="GO:0000156">
    <property type="term" value="F:phosphorelay response regulator activity"/>
    <property type="evidence" value="ECO:0007669"/>
    <property type="project" value="InterPro"/>
</dbReference>
<comment type="catalytic activity">
    <reaction evidence="3">
        <text>L-glutaminyl-[protein] + H2O = L-glutamyl-[protein] + NH4(+)</text>
        <dbReference type="Rhea" id="RHEA:16441"/>
        <dbReference type="Rhea" id="RHEA-COMP:10207"/>
        <dbReference type="Rhea" id="RHEA-COMP:10208"/>
        <dbReference type="ChEBI" id="CHEBI:15377"/>
        <dbReference type="ChEBI" id="CHEBI:28938"/>
        <dbReference type="ChEBI" id="CHEBI:29973"/>
        <dbReference type="ChEBI" id="CHEBI:30011"/>
        <dbReference type="EC" id="3.5.1.44"/>
    </reaction>
</comment>
<dbReference type="Proteomes" id="UP000676194">
    <property type="component" value="Chromosome"/>
</dbReference>
<keyword evidence="3" id="KW-0963">Cytoplasm</keyword>
<evidence type="ECO:0000256" key="5">
    <source>
        <dbReference type="PROSITE-ProRule" id="PRU00169"/>
    </source>
</evidence>
<dbReference type="CDD" id="cd16432">
    <property type="entry name" value="CheB_Rec"/>
    <property type="match status" value="1"/>
</dbReference>
<protein>
    <recommendedName>
        <fullName evidence="3">Protein-glutamate methylesterase/protein-glutamine glutaminase</fullName>
        <ecNumber evidence="3">3.1.1.61</ecNumber>
        <ecNumber evidence="3">3.5.1.44</ecNumber>
    </recommendedName>
</protein>
<comment type="catalytic activity">
    <reaction evidence="2 3">
        <text>[protein]-L-glutamate 5-O-methyl ester + H2O = L-glutamyl-[protein] + methanol + H(+)</text>
        <dbReference type="Rhea" id="RHEA:23236"/>
        <dbReference type="Rhea" id="RHEA-COMP:10208"/>
        <dbReference type="Rhea" id="RHEA-COMP:10311"/>
        <dbReference type="ChEBI" id="CHEBI:15377"/>
        <dbReference type="ChEBI" id="CHEBI:15378"/>
        <dbReference type="ChEBI" id="CHEBI:17790"/>
        <dbReference type="ChEBI" id="CHEBI:29973"/>
        <dbReference type="ChEBI" id="CHEBI:82795"/>
        <dbReference type="EC" id="3.1.1.61"/>
    </reaction>
</comment>
<dbReference type="PIRSF" id="PIRSF000876">
    <property type="entry name" value="RR_chemtxs_CheB"/>
    <property type="match status" value="1"/>
</dbReference>
<dbReference type="GO" id="GO:0006935">
    <property type="term" value="P:chemotaxis"/>
    <property type="evidence" value="ECO:0007669"/>
    <property type="project" value="UniProtKB-UniRule"/>
</dbReference>
<evidence type="ECO:0000256" key="4">
    <source>
        <dbReference type="PROSITE-ProRule" id="PRU00050"/>
    </source>
</evidence>
<dbReference type="InterPro" id="IPR001789">
    <property type="entry name" value="Sig_transdc_resp-reg_receiver"/>
</dbReference>
<evidence type="ECO:0000313" key="9">
    <source>
        <dbReference type="Proteomes" id="UP000676194"/>
    </source>
</evidence>
<feature type="modified residue" description="4-aspartylphosphate" evidence="3 5">
    <location>
        <position position="56"/>
    </location>
</feature>
<gene>
    <name evidence="3" type="primary">cheB</name>
    <name evidence="8" type="ORF">KIH39_06515</name>
</gene>
<dbReference type="InterPro" id="IPR035909">
    <property type="entry name" value="CheB_C"/>
</dbReference>
<keyword evidence="3 4" id="KW-0145">Chemotaxis</keyword>
<dbReference type="Pfam" id="PF00072">
    <property type="entry name" value="Response_reg"/>
    <property type="match status" value="1"/>
</dbReference>
<dbReference type="GO" id="GO:0005737">
    <property type="term" value="C:cytoplasm"/>
    <property type="evidence" value="ECO:0007669"/>
    <property type="project" value="UniProtKB-SubCell"/>
</dbReference>
<name>A0A8E6BAT5_9BACT</name>
<feature type="domain" description="Response regulatory" evidence="6">
    <location>
        <begin position="5"/>
        <end position="123"/>
    </location>
</feature>
<dbReference type="SUPFAM" id="SSF52172">
    <property type="entry name" value="CheY-like"/>
    <property type="match status" value="1"/>
</dbReference>
<keyword evidence="1 3" id="KW-0378">Hydrolase</keyword>
<organism evidence="8 9">
    <name type="scientific">Telmatocola sphagniphila</name>
    <dbReference type="NCBI Taxonomy" id="1123043"/>
    <lineage>
        <taxon>Bacteria</taxon>
        <taxon>Pseudomonadati</taxon>
        <taxon>Planctomycetota</taxon>
        <taxon>Planctomycetia</taxon>
        <taxon>Gemmatales</taxon>
        <taxon>Gemmataceae</taxon>
    </lineage>
</organism>
<dbReference type="HAMAP" id="MF_00099">
    <property type="entry name" value="CheB_chemtxs"/>
    <property type="match status" value="1"/>
</dbReference>
<dbReference type="InterPro" id="IPR011006">
    <property type="entry name" value="CheY-like_superfamily"/>
</dbReference>
<feature type="active site" evidence="3 4">
    <location>
        <position position="201"/>
    </location>
</feature>
<dbReference type="KEGG" id="tsph:KIH39_06515"/>
<feature type="active site" evidence="3 4">
    <location>
        <position position="297"/>
    </location>
</feature>
<keyword evidence="3 5" id="KW-0597">Phosphoprotein</keyword>
<dbReference type="NCBIfam" id="NF001965">
    <property type="entry name" value="PRK00742.1"/>
    <property type="match status" value="1"/>
</dbReference>